<evidence type="ECO:0000256" key="1">
    <source>
        <dbReference type="SAM" id="MobiDB-lite"/>
    </source>
</evidence>
<organism evidence="2 3">
    <name type="scientific">Ostreobium quekettii</name>
    <dbReference type="NCBI Taxonomy" id="121088"/>
    <lineage>
        <taxon>Eukaryota</taxon>
        <taxon>Viridiplantae</taxon>
        <taxon>Chlorophyta</taxon>
        <taxon>core chlorophytes</taxon>
        <taxon>Ulvophyceae</taxon>
        <taxon>TCBD clade</taxon>
        <taxon>Bryopsidales</taxon>
        <taxon>Ostreobineae</taxon>
        <taxon>Ostreobiaceae</taxon>
        <taxon>Ostreobium</taxon>
    </lineage>
</organism>
<proteinExistence type="predicted"/>
<feature type="region of interest" description="Disordered" evidence="1">
    <location>
        <begin position="1"/>
        <end position="29"/>
    </location>
</feature>
<evidence type="ECO:0000313" key="2">
    <source>
        <dbReference type="EMBL" id="CAD7696393.1"/>
    </source>
</evidence>
<keyword evidence="3" id="KW-1185">Reference proteome</keyword>
<name>A0A8S1IMV2_9CHLO</name>
<protein>
    <submittedName>
        <fullName evidence="2">Uncharacterized protein</fullName>
    </submittedName>
</protein>
<dbReference type="AlphaFoldDB" id="A0A8S1IMV2"/>
<sequence>TPLPSPATPPRTSRIPANNRTRRGKVPSAPLKQLPVKYIKKRAKKGTAWPTRRSERLVQKWIKKEI</sequence>
<dbReference type="Proteomes" id="UP000708148">
    <property type="component" value="Unassembled WGS sequence"/>
</dbReference>
<comment type="caution">
    <text evidence="2">The sequence shown here is derived from an EMBL/GenBank/DDBJ whole genome shotgun (WGS) entry which is preliminary data.</text>
</comment>
<evidence type="ECO:0000313" key="3">
    <source>
        <dbReference type="Proteomes" id="UP000708148"/>
    </source>
</evidence>
<feature type="non-terminal residue" evidence="2">
    <location>
        <position position="1"/>
    </location>
</feature>
<gene>
    <name evidence="2" type="ORF">OSTQU699_LOCUS1754</name>
</gene>
<reference evidence="2" key="1">
    <citation type="submission" date="2020-12" db="EMBL/GenBank/DDBJ databases">
        <authorList>
            <person name="Iha C."/>
        </authorList>
    </citation>
    <scope>NUCLEOTIDE SEQUENCE</scope>
</reference>
<dbReference type="EMBL" id="CAJHUC010000471">
    <property type="protein sequence ID" value="CAD7696393.1"/>
    <property type="molecule type" value="Genomic_DNA"/>
</dbReference>
<accession>A0A8S1IMV2</accession>